<comment type="pathway">
    <text evidence="3">Sphingolipid metabolism.</text>
</comment>
<keyword evidence="4" id="KW-0328">Glycosyltransferase</keyword>
<keyword evidence="5 9" id="KW-0808">Transferase</keyword>
<reference evidence="9 10" key="1">
    <citation type="submission" date="2020-04" db="EMBL/GenBank/DDBJ databases">
        <title>Draft genome of Pyxidicoccus fallax type strain.</title>
        <authorList>
            <person name="Whitworth D.E."/>
        </authorList>
    </citation>
    <scope>NUCLEOTIDE SEQUENCE [LARGE SCALE GENOMIC DNA]</scope>
    <source>
        <strain evidence="9 10">DSM 14698</strain>
    </source>
</reference>
<name>A0A848LAE8_9BACT</name>
<dbReference type="EMBL" id="JABBJJ010000001">
    <property type="protein sequence ID" value="NMO13311.1"/>
    <property type="molecule type" value="Genomic_DNA"/>
</dbReference>
<evidence type="ECO:0000256" key="4">
    <source>
        <dbReference type="ARBA" id="ARBA00022676"/>
    </source>
</evidence>
<dbReference type="GO" id="GO:0016020">
    <property type="term" value="C:membrane"/>
    <property type="evidence" value="ECO:0007669"/>
    <property type="project" value="UniProtKB-SubCell"/>
</dbReference>
<gene>
    <name evidence="9" type="ORF">HG543_00280</name>
</gene>
<keyword evidence="10" id="KW-1185">Reference proteome</keyword>
<dbReference type="InterPro" id="IPR029044">
    <property type="entry name" value="Nucleotide-diphossugar_trans"/>
</dbReference>
<evidence type="ECO:0000256" key="3">
    <source>
        <dbReference type="ARBA" id="ARBA00004991"/>
    </source>
</evidence>
<evidence type="ECO:0000256" key="1">
    <source>
        <dbReference type="ARBA" id="ARBA00004141"/>
    </source>
</evidence>
<dbReference type="RefSeq" id="WP_169342589.1">
    <property type="nucleotide sequence ID" value="NZ_JABBJJ010000001.1"/>
</dbReference>
<organism evidence="9 10">
    <name type="scientific">Pyxidicoccus fallax</name>
    <dbReference type="NCBI Taxonomy" id="394095"/>
    <lineage>
        <taxon>Bacteria</taxon>
        <taxon>Pseudomonadati</taxon>
        <taxon>Myxococcota</taxon>
        <taxon>Myxococcia</taxon>
        <taxon>Myxococcales</taxon>
        <taxon>Cystobacterineae</taxon>
        <taxon>Myxococcaceae</taxon>
        <taxon>Pyxidicoccus</taxon>
    </lineage>
</organism>
<dbReference type="PANTHER" id="PTHR12726:SF0">
    <property type="entry name" value="CERAMIDE GLUCOSYLTRANSFERASE"/>
    <property type="match status" value="1"/>
</dbReference>
<dbReference type="GO" id="GO:0008120">
    <property type="term" value="F:ceramide glucosyltransferase activity"/>
    <property type="evidence" value="ECO:0007669"/>
    <property type="project" value="TreeGrafter"/>
</dbReference>
<dbReference type="AlphaFoldDB" id="A0A848LAE8"/>
<keyword evidence="8" id="KW-0472">Membrane</keyword>
<evidence type="ECO:0000256" key="5">
    <source>
        <dbReference type="ARBA" id="ARBA00022679"/>
    </source>
</evidence>
<dbReference type="Proteomes" id="UP000518300">
    <property type="component" value="Unassembled WGS sequence"/>
</dbReference>
<dbReference type="PANTHER" id="PTHR12726">
    <property type="entry name" value="CERAMIDE GLUCOSYLTRANSFERASE"/>
    <property type="match status" value="1"/>
</dbReference>
<comment type="pathway">
    <text evidence="2">Lipid metabolism; sphingolipid metabolism.</text>
</comment>
<protein>
    <submittedName>
        <fullName evidence="9">Glycosyltransferase</fullName>
    </submittedName>
</protein>
<accession>A0A848LAE8</accession>
<evidence type="ECO:0000256" key="6">
    <source>
        <dbReference type="ARBA" id="ARBA00022692"/>
    </source>
</evidence>
<keyword evidence="7" id="KW-1133">Transmembrane helix</keyword>
<evidence type="ECO:0000313" key="9">
    <source>
        <dbReference type="EMBL" id="NMO13311.1"/>
    </source>
</evidence>
<dbReference type="SUPFAM" id="SSF53448">
    <property type="entry name" value="Nucleotide-diphospho-sugar transferases"/>
    <property type="match status" value="1"/>
</dbReference>
<dbReference type="GO" id="GO:0006679">
    <property type="term" value="P:glucosylceramide biosynthetic process"/>
    <property type="evidence" value="ECO:0007669"/>
    <property type="project" value="TreeGrafter"/>
</dbReference>
<evidence type="ECO:0000256" key="7">
    <source>
        <dbReference type="ARBA" id="ARBA00022989"/>
    </source>
</evidence>
<proteinExistence type="predicted"/>
<evidence type="ECO:0000256" key="8">
    <source>
        <dbReference type="ARBA" id="ARBA00023136"/>
    </source>
</evidence>
<keyword evidence="6" id="KW-0812">Transmembrane</keyword>
<evidence type="ECO:0000256" key="2">
    <source>
        <dbReference type="ARBA" id="ARBA00004760"/>
    </source>
</evidence>
<sequence length="406" mass="43786">MLLASGLLLFAALFGLIALIIQYVLVLRHRSEPPALLPSGAPRPGISILKPLCGVDDDLEANLEQFARLDYAGEYEVVLGVKDTRDAAYAVARAAVARWPRVMRLELQVGEPGLNPKVNQLITLADRARHDILVISDSNTRVGPDYLEEIAAGFADPTVGCVTHPVAGIGERTFGSLLDNLYLAASAAAGMIAAKRFANQDIVVGKSMALRREDVDALGGFYSVRNVLAEDYVIGQWVTRKLGRRVVVARTPVFNVSLKKGVNAFFQRYLRWSVIHRTAVSGSTYVAQSLLNPVPLALLGALVDPSPTTGTVASLVVLGKVVVDLAAFRALRPESVSWDAVPAVLVKDVLLFAAWWHGLFFRTVDWRGTKLRVAPGTRLVPLHAPSPSSRPALDASDELFAGDLAS</sequence>
<comment type="caution">
    <text evidence="9">The sequence shown here is derived from an EMBL/GenBank/DDBJ whole genome shotgun (WGS) entry which is preliminary data.</text>
</comment>
<evidence type="ECO:0000313" key="10">
    <source>
        <dbReference type="Proteomes" id="UP000518300"/>
    </source>
</evidence>
<dbReference type="InterPro" id="IPR025993">
    <property type="entry name" value="Ceramide_glucosylTrfase"/>
</dbReference>
<dbReference type="Pfam" id="PF13506">
    <property type="entry name" value="Glyco_transf_21"/>
    <property type="match status" value="1"/>
</dbReference>
<comment type="subcellular location">
    <subcellularLocation>
        <location evidence="1">Membrane</location>
        <topology evidence="1">Multi-pass membrane protein</topology>
    </subcellularLocation>
</comment>
<dbReference type="Gene3D" id="3.90.550.10">
    <property type="entry name" value="Spore Coat Polysaccharide Biosynthesis Protein SpsA, Chain A"/>
    <property type="match status" value="1"/>
</dbReference>